<comment type="cofactor">
    <cofactor evidence="1">
        <name>Fe(2+)</name>
        <dbReference type="ChEBI" id="CHEBI:29033"/>
    </cofactor>
</comment>
<comment type="similarity">
    <text evidence="2">Belongs to the TfdA dioxygenase family.</text>
</comment>
<dbReference type="Pfam" id="PF02668">
    <property type="entry name" value="TauD"/>
    <property type="match status" value="1"/>
</dbReference>
<reference evidence="9" key="1">
    <citation type="journal article" date="2012" name="Nat. Genet.">
        <title>Lifestyle transitions in plant pathogenic Colletotrichum fungi deciphered by genome and transcriptome analyses.</title>
        <authorList>
            <person name="O'Connell R.J."/>
            <person name="Thon M.R."/>
            <person name="Hacquard S."/>
            <person name="Amyotte S.G."/>
            <person name="Kleemann J."/>
            <person name="Torres M.F."/>
            <person name="Damm U."/>
            <person name="Buiate E.A."/>
            <person name="Epstein L."/>
            <person name="Alkan N."/>
            <person name="Altmueller J."/>
            <person name="Alvarado-Balderrama L."/>
            <person name="Bauser C.A."/>
            <person name="Becker C."/>
            <person name="Birren B.W."/>
            <person name="Chen Z."/>
            <person name="Choi J."/>
            <person name="Crouch J.A."/>
            <person name="Duvick J.P."/>
            <person name="Farman M.A."/>
            <person name="Gan P."/>
            <person name="Heiman D."/>
            <person name="Henrissat B."/>
            <person name="Howard R.J."/>
            <person name="Kabbage M."/>
            <person name="Koch C."/>
            <person name="Kracher B."/>
            <person name="Kubo Y."/>
            <person name="Law A.D."/>
            <person name="Lebrun M.-H."/>
            <person name="Lee Y.-H."/>
            <person name="Miyara I."/>
            <person name="Moore N."/>
            <person name="Neumann U."/>
            <person name="Nordstroem K."/>
            <person name="Panaccione D.G."/>
            <person name="Panstruga R."/>
            <person name="Place M."/>
            <person name="Proctor R.H."/>
            <person name="Prusky D."/>
            <person name="Rech G."/>
            <person name="Reinhardt R."/>
            <person name="Rollins J.A."/>
            <person name="Rounsley S."/>
            <person name="Schardl C.L."/>
            <person name="Schwartz D.C."/>
            <person name="Shenoy N."/>
            <person name="Shirasu K."/>
            <person name="Sikhakolli U.R."/>
            <person name="Stueber K."/>
            <person name="Sukno S.A."/>
            <person name="Sweigard J.A."/>
            <person name="Takano Y."/>
            <person name="Takahara H."/>
            <person name="Trail F."/>
            <person name="van der Does H.C."/>
            <person name="Voll L.M."/>
            <person name="Will I."/>
            <person name="Young S."/>
            <person name="Zeng Q."/>
            <person name="Zhang J."/>
            <person name="Zhou S."/>
            <person name="Dickman M.B."/>
            <person name="Schulze-Lefert P."/>
            <person name="Ver Loren van Themaat E."/>
            <person name="Ma L.-J."/>
            <person name="Vaillancourt L.J."/>
        </authorList>
    </citation>
    <scope>NUCLEOTIDE SEQUENCE [LARGE SCALE GENOMIC DNA]</scope>
    <source>
        <strain evidence="9">M1.001 / M2 / FGSC 10212</strain>
    </source>
</reference>
<dbReference type="STRING" id="645133.E3Q8T3"/>
<dbReference type="InterPro" id="IPR051323">
    <property type="entry name" value="AtsK-like"/>
</dbReference>
<dbReference type="InterPro" id="IPR003819">
    <property type="entry name" value="TauD/TfdA-like"/>
</dbReference>
<organism evidence="9">
    <name type="scientific">Colletotrichum graminicola (strain M1.001 / M2 / FGSC 10212)</name>
    <name type="common">Maize anthracnose fungus</name>
    <name type="synonym">Glomerella graminicola</name>
    <dbReference type="NCBI Taxonomy" id="645133"/>
    <lineage>
        <taxon>Eukaryota</taxon>
        <taxon>Fungi</taxon>
        <taxon>Dikarya</taxon>
        <taxon>Ascomycota</taxon>
        <taxon>Pezizomycotina</taxon>
        <taxon>Sordariomycetes</taxon>
        <taxon>Hypocreomycetidae</taxon>
        <taxon>Glomerellales</taxon>
        <taxon>Glomerellaceae</taxon>
        <taxon>Colletotrichum</taxon>
        <taxon>Colletotrichum graminicola species complex</taxon>
    </lineage>
</organism>
<dbReference type="OrthoDB" id="10257314at2759"/>
<sequence length="390" mass="43927">MSSITATETQAEAAPVKLTLAYDDEIHDQVHHLTSTTRSAAEKDRDTDTSRQYKYSQYLPVYDEKTSFPPLQPFKFNDRGLAAHREKANLLPKGHPEIKATKLTPVIGTEIRGLQLSRLNSRQKDELALLIAERGVVAFRDQDFKNIGAEKQKEFGRSFGPLHIHPVGAHVRDNLEFHNIYLGPDNEYRNRSKSNKLSTIGYHSDVSYEHQPPGVTILTLLSVPETGGDTAWVSQTAAYARLSRPIQTLLEGLRAEHSGYPQADNARRDGRFVRREPVKSDHPVVRIHRATGQKALFVNPGFTKKIIGLRDEESDALLKLLFNHINHGQDFQVRVKWEEGTVALWDNRVTAHTAISDYNVHNPQEGLRHGFRITALADKPTGVDGLESTW</sequence>
<evidence type="ECO:0000256" key="6">
    <source>
        <dbReference type="ARBA" id="ARBA00023004"/>
    </source>
</evidence>
<evidence type="ECO:0000256" key="4">
    <source>
        <dbReference type="ARBA" id="ARBA00022964"/>
    </source>
</evidence>
<evidence type="ECO:0000313" key="8">
    <source>
        <dbReference type="EMBL" id="EFQ27447.1"/>
    </source>
</evidence>
<name>E3Q8T3_COLGM</name>
<dbReference type="EMBL" id="GG697337">
    <property type="protein sequence ID" value="EFQ27447.1"/>
    <property type="molecule type" value="Genomic_DNA"/>
</dbReference>
<feature type="domain" description="TauD/TfdA-like" evidence="7">
    <location>
        <begin position="101"/>
        <end position="373"/>
    </location>
</feature>
<dbReference type="VEuPathDB" id="FungiDB:GLRG_01942"/>
<accession>E3Q8T3</accession>
<keyword evidence="6" id="KW-0408">Iron</keyword>
<evidence type="ECO:0000256" key="1">
    <source>
        <dbReference type="ARBA" id="ARBA00001954"/>
    </source>
</evidence>
<gene>
    <name evidence="8" type="ORF">GLRG_01942</name>
</gene>
<dbReference type="GeneID" id="24407307"/>
<protein>
    <submittedName>
        <fullName evidence="8">TfdA family Taurine catabolism dioxygenase TauD</fullName>
    </submittedName>
</protein>
<proteinExistence type="inferred from homology"/>
<dbReference type="GO" id="GO:0016706">
    <property type="term" value="F:2-oxoglutarate-dependent dioxygenase activity"/>
    <property type="evidence" value="ECO:0007669"/>
    <property type="project" value="TreeGrafter"/>
</dbReference>
<dbReference type="PANTHER" id="PTHR30468:SF28">
    <property type="entry name" value="ALPHA-KETOGLUTARATE-DEPENDENT TAURINE DIOXYGENASE (AFU_ORTHOLOGUE AFUA_8G02210)-RELATED"/>
    <property type="match status" value="1"/>
</dbReference>
<keyword evidence="4 8" id="KW-0223">Dioxygenase</keyword>
<dbReference type="HOGENOM" id="CLU_036005_0_0_1"/>
<dbReference type="InterPro" id="IPR042098">
    <property type="entry name" value="TauD-like_sf"/>
</dbReference>
<evidence type="ECO:0000256" key="2">
    <source>
        <dbReference type="ARBA" id="ARBA00005896"/>
    </source>
</evidence>
<evidence type="ECO:0000256" key="5">
    <source>
        <dbReference type="ARBA" id="ARBA00023002"/>
    </source>
</evidence>
<dbReference type="SUPFAM" id="SSF51197">
    <property type="entry name" value="Clavaminate synthase-like"/>
    <property type="match status" value="1"/>
</dbReference>
<dbReference type="Proteomes" id="UP000008782">
    <property type="component" value="Unassembled WGS sequence"/>
</dbReference>
<dbReference type="Gene3D" id="3.60.130.10">
    <property type="entry name" value="Clavaminate synthase-like"/>
    <property type="match status" value="1"/>
</dbReference>
<keyword evidence="5" id="KW-0560">Oxidoreductase</keyword>
<keyword evidence="3" id="KW-0479">Metal-binding</keyword>
<dbReference type="RefSeq" id="XP_008091467.1">
    <property type="nucleotide sequence ID" value="XM_008093276.1"/>
</dbReference>
<keyword evidence="9" id="KW-1185">Reference proteome</keyword>
<dbReference type="AlphaFoldDB" id="E3Q8T3"/>
<dbReference type="GO" id="GO:0046872">
    <property type="term" value="F:metal ion binding"/>
    <property type="evidence" value="ECO:0007669"/>
    <property type="project" value="UniProtKB-KW"/>
</dbReference>
<dbReference type="PANTHER" id="PTHR30468">
    <property type="entry name" value="ALPHA-KETOGLUTARATE-DEPENDENT SULFONATE DIOXYGENASE"/>
    <property type="match status" value="1"/>
</dbReference>
<dbReference type="FunFam" id="3.60.130.10:FF:000003">
    <property type="entry name" value="Alpha-ketoglutarate-dependent taurine dioxygenase"/>
    <property type="match status" value="1"/>
</dbReference>
<dbReference type="eggNOG" id="ENOG502QT05">
    <property type="taxonomic scope" value="Eukaryota"/>
</dbReference>
<evidence type="ECO:0000256" key="3">
    <source>
        <dbReference type="ARBA" id="ARBA00022723"/>
    </source>
</evidence>
<dbReference type="GO" id="GO:0005737">
    <property type="term" value="C:cytoplasm"/>
    <property type="evidence" value="ECO:0007669"/>
    <property type="project" value="TreeGrafter"/>
</dbReference>
<evidence type="ECO:0000313" key="9">
    <source>
        <dbReference type="Proteomes" id="UP000008782"/>
    </source>
</evidence>
<evidence type="ECO:0000259" key="7">
    <source>
        <dbReference type="Pfam" id="PF02668"/>
    </source>
</evidence>